<evidence type="ECO:0000313" key="1">
    <source>
        <dbReference type="EMBL" id="SDS35219.1"/>
    </source>
</evidence>
<dbReference type="Pfam" id="PF02566">
    <property type="entry name" value="OsmC"/>
    <property type="match status" value="1"/>
</dbReference>
<dbReference type="InterPro" id="IPR015946">
    <property type="entry name" value="KH_dom-like_a/b"/>
</dbReference>
<dbReference type="OrthoDB" id="9811389at2"/>
<proteinExistence type="predicted"/>
<dbReference type="STRING" id="642780.SAMN04488570_1690"/>
<dbReference type="InterPro" id="IPR003718">
    <property type="entry name" value="OsmC/Ohr_fam"/>
</dbReference>
<sequence length="99" mass="10071">MTLALETDPRPGAEARGSVAQVLGALADCQVVVYRALADELGIALDGVEVTVSTTPAAGGAGQDVGLEVTLSGPETEERYAELRAAVDARGPVLDLVSH</sequence>
<dbReference type="RefSeq" id="WP_091728377.1">
    <property type="nucleotide sequence ID" value="NZ_LT629757.1"/>
</dbReference>
<name>A0A1H1RJS4_9ACTN</name>
<dbReference type="SUPFAM" id="SSF82784">
    <property type="entry name" value="OsmC-like"/>
    <property type="match status" value="1"/>
</dbReference>
<dbReference type="EMBL" id="LT629757">
    <property type="protein sequence ID" value="SDS35219.1"/>
    <property type="molecule type" value="Genomic_DNA"/>
</dbReference>
<dbReference type="Gene3D" id="3.30.300.20">
    <property type="match status" value="1"/>
</dbReference>
<keyword evidence="2" id="KW-1185">Reference proteome</keyword>
<evidence type="ECO:0000313" key="2">
    <source>
        <dbReference type="Proteomes" id="UP000198859"/>
    </source>
</evidence>
<protein>
    <submittedName>
        <fullName evidence="1">OsmC-like protein</fullName>
    </submittedName>
</protein>
<reference evidence="2" key="1">
    <citation type="submission" date="2016-10" db="EMBL/GenBank/DDBJ databases">
        <authorList>
            <person name="Varghese N."/>
            <person name="Submissions S."/>
        </authorList>
    </citation>
    <scope>NUCLEOTIDE SEQUENCE [LARGE SCALE GENOMIC DNA]</scope>
    <source>
        <strain evidence="2">DSM 22127</strain>
    </source>
</reference>
<dbReference type="Proteomes" id="UP000198859">
    <property type="component" value="Chromosome I"/>
</dbReference>
<dbReference type="InterPro" id="IPR036102">
    <property type="entry name" value="OsmC/Ohrsf"/>
</dbReference>
<dbReference type="AlphaFoldDB" id="A0A1H1RJS4"/>
<organism evidence="1 2">
    <name type="scientific">Nocardioides scoriae</name>
    <dbReference type="NCBI Taxonomy" id="642780"/>
    <lineage>
        <taxon>Bacteria</taxon>
        <taxon>Bacillati</taxon>
        <taxon>Actinomycetota</taxon>
        <taxon>Actinomycetes</taxon>
        <taxon>Propionibacteriales</taxon>
        <taxon>Nocardioidaceae</taxon>
        <taxon>Nocardioides</taxon>
    </lineage>
</organism>
<accession>A0A1H1RJS4</accession>
<gene>
    <name evidence="1" type="ORF">SAMN04488570_1690</name>
</gene>